<dbReference type="GO" id="GO:0005829">
    <property type="term" value="C:cytosol"/>
    <property type="evidence" value="ECO:0007669"/>
    <property type="project" value="TreeGrafter"/>
</dbReference>
<dbReference type="InterPro" id="IPR004528">
    <property type="entry name" value="KdsB"/>
</dbReference>
<dbReference type="InterPro" id="IPR029044">
    <property type="entry name" value="Nucleotide-diphossugar_trans"/>
</dbReference>
<comment type="caution">
    <text evidence="4">The sequence shown here is derived from an EMBL/GenBank/DDBJ whole genome shotgun (WGS) entry which is preliminary data.</text>
</comment>
<dbReference type="GO" id="GO:0009103">
    <property type="term" value="P:lipopolysaccharide biosynthetic process"/>
    <property type="evidence" value="ECO:0007669"/>
    <property type="project" value="UniProtKB-KW"/>
</dbReference>
<gene>
    <name evidence="4" type="ORF">EU96_1577</name>
</gene>
<dbReference type="RefSeq" id="WP_032527188.1">
    <property type="nucleotide sequence ID" value="NZ_CP138951.1"/>
</dbReference>
<dbReference type="SUPFAM" id="SSF53448">
    <property type="entry name" value="Nucleotide-diphospho-sugar transferases"/>
    <property type="match status" value="1"/>
</dbReference>
<dbReference type="NCBIfam" id="NF003952">
    <property type="entry name" value="PRK05450.1-5"/>
    <property type="match status" value="1"/>
</dbReference>
<accession>A0A0A2A935</accession>
<dbReference type="eggNOG" id="COG1212">
    <property type="taxonomic scope" value="Bacteria"/>
</dbReference>
<keyword evidence="2 4" id="KW-0548">Nucleotidyltransferase</keyword>
<dbReference type="GO" id="GO:0008690">
    <property type="term" value="F:3-deoxy-manno-octulosonate cytidylyltransferase activity"/>
    <property type="evidence" value="ECO:0007669"/>
    <property type="project" value="UniProtKB-EC"/>
</dbReference>
<reference evidence="5" key="1">
    <citation type="journal article" date="2014" name="Sci. Data">
        <title>Genomes of diverse isolates of the marine cyanobacterium Prochlorococcus.</title>
        <authorList>
            <person name="Biller S."/>
            <person name="Berube P."/>
            <person name="Thompson J."/>
            <person name="Kelly L."/>
            <person name="Roggensack S."/>
            <person name="Awad L."/>
            <person name="Roache-Johnson K."/>
            <person name="Ding H."/>
            <person name="Giovannoni S.J."/>
            <person name="Moore L.R."/>
            <person name="Chisholm S.W."/>
        </authorList>
    </citation>
    <scope>NUCLEOTIDE SEQUENCE [LARGE SCALE GENOMIC DNA]</scope>
    <source>
        <strain evidence="5">MIT 9302</strain>
    </source>
</reference>
<proteinExistence type="predicted"/>
<sequence>MNNICIIPARMGSSRFPGKPLFKINGKELVKHVYDNCIKSTIFQKVVIATPDKEIIDFCNHINADSILTSNEHKRASDRCHEAILNLEKQRSFYNICTMVQGDEPMVKHNVIDKITYSLIKDKNILCANGYGQIREEELTNKNCIKVLKDKNSNAIYMSRSPIPWEPIVNKNVGKQICVIPFQTHFLKTYSNLEPTPLEINESIDMLRVIENGKDVKMVSVDGYFHPVDILGDVKVVENLIQNNSN</sequence>
<name>A0A0A2A935_PROMR</name>
<evidence type="ECO:0000256" key="1">
    <source>
        <dbReference type="ARBA" id="ARBA00022679"/>
    </source>
</evidence>
<evidence type="ECO:0000313" key="5">
    <source>
        <dbReference type="Proteomes" id="UP000030445"/>
    </source>
</evidence>
<keyword evidence="1 4" id="KW-0808">Transferase</keyword>
<dbReference type="PANTHER" id="PTHR42866">
    <property type="entry name" value="3-DEOXY-MANNO-OCTULOSONATE CYTIDYLYLTRANSFERASE"/>
    <property type="match status" value="1"/>
</dbReference>
<evidence type="ECO:0000256" key="2">
    <source>
        <dbReference type="ARBA" id="ARBA00022695"/>
    </source>
</evidence>
<dbReference type="CDD" id="cd02517">
    <property type="entry name" value="CMP-KDO-Synthetase"/>
    <property type="match status" value="1"/>
</dbReference>
<dbReference type="OrthoDB" id="9815559at2"/>
<dbReference type="EMBL" id="JNAM01000011">
    <property type="protein sequence ID" value="KGF96938.1"/>
    <property type="molecule type" value="Genomic_DNA"/>
</dbReference>
<dbReference type="Pfam" id="PF02348">
    <property type="entry name" value="CTP_transf_3"/>
    <property type="match status" value="1"/>
</dbReference>
<dbReference type="InterPro" id="IPR003329">
    <property type="entry name" value="Cytidylyl_trans"/>
</dbReference>
<evidence type="ECO:0000256" key="3">
    <source>
        <dbReference type="ARBA" id="ARBA00022985"/>
    </source>
</evidence>
<dbReference type="EC" id="2.7.7.38" evidence="4"/>
<dbReference type="Proteomes" id="UP000030445">
    <property type="component" value="Unassembled WGS sequence"/>
</dbReference>
<dbReference type="Gene3D" id="3.90.550.10">
    <property type="entry name" value="Spore Coat Polysaccharide Biosynthesis Protein SpsA, Chain A"/>
    <property type="match status" value="1"/>
</dbReference>
<evidence type="ECO:0000313" key="4">
    <source>
        <dbReference type="EMBL" id="KGF96938.1"/>
    </source>
</evidence>
<dbReference type="STRING" id="74545.EU96_1577"/>
<organism evidence="4 5">
    <name type="scientific">Prochlorococcus marinus str. MIT 9302</name>
    <dbReference type="NCBI Taxonomy" id="74545"/>
    <lineage>
        <taxon>Bacteria</taxon>
        <taxon>Bacillati</taxon>
        <taxon>Cyanobacteriota</taxon>
        <taxon>Cyanophyceae</taxon>
        <taxon>Synechococcales</taxon>
        <taxon>Prochlorococcaceae</taxon>
        <taxon>Prochlorococcus</taxon>
    </lineage>
</organism>
<dbReference type="PANTHER" id="PTHR42866:SF2">
    <property type="entry name" value="3-DEOXY-MANNO-OCTULOSONATE CYTIDYLYLTRANSFERASE, MITOCHONDRIAL"/>
    <property type="match status" value="1"/>
</dbReference>
<keyword evidence="3" id="KW-0448">Lipopolysaccharide biosynthesis</keyword>
<dbReference type="AlphaFoldDB" id="A0A0A2A935"/>
<protein>
    <submittedName>
        <fullName evidence="4">3-deoxy-manno-octulosonate cytidylyltransferase</fullName>
        <ecNumber evidence="4">2.7.7.38</ecNumber>
    </submittedName>
</protein>